<feature type="region of interest" description="Disordered" evidence="1">
    <location>
        <begin position="144"/>
        <end position="176"/>
    </location>
</feature>
<protein>
    <submittedName>
        <fullName evidence="2">Uncharacterized protein</fullName>
    </submittedName>
</protein>
<keyword evidence="3" id="KW-1185">Reference proteome</keyword>
<feature type="compositionally biased region" description="Basic and acidic residues" evidence="1">
    <location>
        <begin position="147"/>
        <end position="176"/>
    </location>
</feature>
<sequence length="732" mass="82076">MARSTRKQTELFLLAQPLEALSQIVLPTGEDVLRRLFCHGSNSKDNRKAVIDEVVRVWERAHIPVVPLRSIMKKLETLVGKYEVRKKAKKRQSEGDKVSDALLQGHLASLFEIAAPATSSSMIHLKQKDKDFLDDQRGQRKMVMSTVDKESMAKESRKHERLAAERRRKEKELAETLERGEMIELVTGSSATAECADSSTSSSDTNSSARGSAAASASRPKRLKITKEVAAAADRVKLTSRGAHHVFSAIAADQGVLSPSTSSIRRHRKVLRKETAEAAVKDYRNQVQEHNAVLILHWDGKLLPGSESQGHVDRLAIVVTSLSLEGEKLLAIPALPSGTGEAMASKVEETIRHWKFEDRVGGLCFDTTASNTGVHAGCCTLLEQKLGRPLLNLACRHHVMELILASAFKATFGDATSGPDVQLFKRFQKKWPTLIKANATIINDPRLADHDEWKRTTLEALAKAAATTRDDYKELAELTAKAIKGEVPTTFRKPGAHHYARWMAKAIYTLKMTMFKNEFELMPRELRSLQEMSVFIILIYARAWFEAPLAADAPFNDLTLFHDLHKYRDLNSKISEATVKTFKRHFWYLGTDLVDLVGLALFSDKVTIEEKTKMVEKLAIDKDLDKKRWTTAPQDPSSVTLSDLVTKESLFSFTELKLDASFLQSPVLSWKENEAYNQGKETVQHLAVTNDPAERAIKLITDYSQILTKDESDRQALLQAVERHRRLNLNPN</sequence>
<evidence type="ECO:0000313" key="2">
    <source>
        <dbReference type="EMBL" id="KAG0720996.1"/>
    </source>
</evidence>
<gene>
    <name evidence="2" type="ORF">GWK47_047322</name>
</gene>
<dbReference type="OrthoDB" id="6380626at2759"/>
<dbReference type="EMBL" id="JACEEZ010011952">
    <property type="protein sequence ID" value="KAG0720996.1"/>
    <property type="molecule type" value="Genomic_DNA"/>
</dbReference>
<reference evidence="2" key="1">
    <citation type="submission" date="2020-07" db="EMBL/GenBank/DDBJ databases">
        <title>The High-quality genome of the commercially important snow crab, Chionoecetes opilio.</title>
        <authorList>
            <person name="Jeong J.-H."/>
            <person name="Ryu S."/>
        </authorList>
    </citation>
    <scope>NUCLEOTIDE SEQUENCE</scope>
    <source>
        <strain evidence="2">MADBK_172401_WGS</strain>
        <tissue evidence="2">Digestive gland</tissue>
    </source>
</reference>
<dbReference type="PANTHER" id="PTHR46113">
    <property type="entry name" value="SNAC DOMAIN-CONTAINING PROTEIN"/>
    <property type="match status" value="1"/>
</dbReference>
<evidence type="ECO:0000256" key="1">
    <source>
        <dbReference type="SAM" id="MobiDB-lite"/>
    </source>
</evidence>
<feature type="compositionally biased region" description="Low complexity" evidence="1">
    <location>
        <begin position="189"/>
        <end position="218"/>
    </location>
</feature>
<evidence type="ECO:0000313" key="3">
    <source>
        <dbReference type="Proteomes" id="UP000770661"/>
    </source>
</evidence>
<name>A0A8J4YC37_CHIOP</name>
<dbReference type="AlphaFoldDB" id="A0A8J4YC37"/>
<feature type="region of interest" description="Disordered" evidence="1">
    <location>
        <begin position="188"/>
        <end position="222"/>
    </location>
</feature>
<dbReference type="Proteomes" id="UP000770661">
    <property type="component" value="Unassembled WGS sequence"/>
</dbReference>
<proteinExistence type="predicted"/>
<comment type="caution">
    <text evidence="2">The sequence shown here is derived from an EMBL/GenBank/DDBJ whole genome shotgun (WGS) entry which is preliminary data.</text>
</comment>
<organism evidence="2 3">
    <name type="scientific">Chionoecetes opilio</name>
    <name type="common">Atlantic snow crab</name>
    <name type="synonym">Cancer opilio</name>
    <dbReference type="NCBI Taxonomy" id="41210"/>
    <lineage>
        <taxon>Eukaryota</taxon>
        <taxon>Metazoa</taxon>
        <taxon>Ecdysozoa</taxon>
        <taxon>Arthropoda</taxon>
        <taxon>Crustacea</taxon>
        <taxon>Multicrustacea</taxon>
        <taxon>Malacostraca</taxon>
        <taxon>Eumalacostraca</taxon>
        <taxon>Eucarida</taxon>
        <taxon>Decapoda</taxon>
        <taxon>Pleocyemata</taxon>
        <taxon>Brachyura</taxon>
        <taxon>Eubrachyura</taxon>
        <taxon>Majoidea</taxon>
        <taxon>Majidae</taxon>
        <taxon>Chionoecetes</taxon>
    </lineage>
</organism>
<accession>A0A8J4YC37</accession>
<dbReference type="PANTHER" id="PTHR46113:SF1">
    <property type="entry name" value="PEPTIDASE M17 LEUCYL AMINOPEPTIDASE N-TERMINAL DOMAIN-CONTAINING PROTEIN"/>
    <property type="match status" value="1"/>
</dbReference>